<dbReference type="InterPro" id="IPR011004">
    <property type="entry name" value="Trimer_LpxA-like_sf"/>
</dbReference>
<dbReference type="PANTHER" id="PTHR43378:SF2">
    <property type="entry name" value="UDP-3-O-ACYLGLUCOSAMINE N-ACYLTRANSFERASE 1, MITOCHONDRIAL-RELATED"/>
    <property type="match status" value="1"/>
</dbReference>
<dbReference type="GO" id="GO:0016410">
    <property type="term" value="F:N-acyltransferase activity"/>
    <property type="evidence" value="ECO:0007669"/>
    <property type="project" value="InterPro"/>
</dbReference>
<dbReference type="InterPro" id="IPR018357">
    <property type="entry name" value="Hexapep_transf_CS"/>
</dbReference>
<protein>
    <recommendedName>
        <fullName evidence="7">UDP-3-O-[3-hydroxymyristoyl] glucosamine N-acyltransferase non-repeat region domain-containing protein</fullName>
    </recommendedName>
</protein>
<evidence type="ECO:0000256" key="6">
    <source>
        <dbReference type="ARBA" id="ARBA00023315"/>
    </source>
</evidence>
<gene>
    <name evidence="8" type="ORF">LCGC14_0402590</name>
</gene>
<comment type="caution">
    <text evidence="8">The sequence shown here is derived from an EMBL/GenBank/DDBJ whole genome shotgun (WGS) entry which is preliminary data.</text>
</comment>
<proteinExistence type="inferred from homology"/>
<dbReference type="Pfam" id="PF04613">
    <property type="entry name" value="LpxD"/>
    <property type="match status" value="1"/>
</dbReference>
<evidence type="ECO:0000256" key="5">
    <source>
        <dbReference type="ARBA" id="ARBA00023098"/>
    </source>
</evidence>
<keyword evidence="1" id="KW-0444">Lipid biosynthesis</keyword>
<evidence type="ECO:0000259" key="7">
    <source>
        <dbReference type="Pfam" id="PF04613"/>
    </source>
</evidence>
<dbReference type="SUPFAM" id="SSF51161">
    <property type="entry name" value="Trimeric LpxA-like enzymes"/>
    <property type="match status" value="1"/>
</dbReference>
<dbReference type="InterPro" id="IPR001451">
    <property type="entry name" value="Hexapep"/>
</dbReference>
<keyword evidence="3" id="KW-0808">Transferase</keyword>
<keyword evidence="5" id="KW-0443">Lipid metabolism</keyword>
<organism evidence="8">
    <name type="scientific">marine sediment metagenome</name>
    <dbReference type="NCBI Taxonomy" id="412755"/>
    <lineage>
        <taxon>unclassified sequences</taxon>
        <taxon>metagenomes</taxon>
        <taxon>ecological metagenomes</taxon>
    </lineage>
</organism>
<dbReference type="EMBL" id="LAZR01000347">
    <property type="protein sequence ID" value="KKN73274.1"/>
    <property type="molecule type" value="Genomic_DNA"/>
</dbReference>
<dbReference type="PANTHER" id="PTHR43378">
    <property type="entry name" value="UDP-3-O-ACYLGLUCOSAMINE N-ACYLTRANSFERASE"/>
    <property type="match status" value="1"/>
</dbReference>
<dbReference type="InterPro" id="IPR020573">
    <property type="entry name" value="UDP_GlcNAc_AcTrfase_non-rep"/>
</dbReference>
<dbReference type="InterPro" id="IPR007691">
    <property type="entry name" value="LpxD"/>
</dbReference>
<dbReference type="AlphaFoldDB" id="A0A0F9T229"/>
<keyword evidence="2" id="KW-0441">Lipid A biosynthesis</keyword>
<feature type="domain" description="UDP-3-O-[3-hydroxymyristoyl] glucosamine N-acyltransferase non-repeat region" evidence="7">
    <location>
        <begin position="38"/>
        <end position="105"/>
    </location>
</feature>
<evidence type="ECO:0000256" key="3">
    <source>
        <dbReference type="ARBA" id="ARBA00022679"/>
    </source>
</evidence>
<dbReference type="GO" id="GO:0009245">
    <property type="term" value="P:lipid A biosynthetic process"/>
    <property type="evidence" value="ECO:0007669"/>
    <property type="project" value="UniProtKB-KW"/>
</dbReference>
<reference evidence="8" key="1">
    <citation type="journal article" date="2015" name="Nature">
        <title>Complex archaea that bridge the gap between prokaryotes and eukaryotes.</title>
        <authorList>
            <person name="Spang A."/>
            <person name="Saw J.H."/>
            <person name="Jorgensen S.L."/>
            <person name="Zaremba-Niedzwiedzka K."/>
            <person name="Martijn J."/>
            <person name="Lind A.E."/>
            <person name="van Eijk R."/>
            <person name="Schleper C."/>
            <person name="Guy L."/>
            <person name="Ettema T.J."/>
        </authorList>
    </citation>
    <scope>NUCLEOTIDE SEQUENCE</scope>
</reference>
<keyword evidence="4" id="KW-0677">Repeat</keyword>
<dbReference type="NCBIfam" id="NF002060">
    <property type="entry name" value="PRK00892.1"/>
    <property type="match status" value="1"/>
</dbReference>
<dbReference type="Gene3D" id="3.40.1390.10">
    <property type="entry name" value="MurE/MurF, N-terminal domain"/>
    <property type="match status" value="1"/>
</dbReference>
<dbReference type="Pfam" id="PF00132">
    <property type="entry name" value="Hexapep"/>
    <property type="match status" value="2"/>
</dbReference>
<evidence type="ECO:0000313" key="8">
    <source>
        <dbReference type="EMBL" id="KKN73274.1"/>
    </source>
</evidence>
<dbReference type="CDD" id="cd03352">
    <property type="entry name" value="LbH_LpxD"/>
    <property type="match status" value="1"/>
</dbReference>
<dbReference type="NCBIfam" id="TIGR01853">
    <property type="entry name" value="lipid_A_lpxD"/>
    <property type="match status" value="1"/>
</dbReference>
<dbReference type="HAMAP" id="MF_00523">
    <property type="entry name" value="LpxD"/>
    <property type="match status" value="1"/>
</dbReference>
<evidence type="ECO:0000256" key="4">
    <source>
        <dbReference type="ARBA" id="ARBA00022737"/>
    </source>
</evidence>
<keyword evidence="6" id="KW-0012">Acyltransferase</keyword>
<sequence>MPLSMPDSIFFPRGNGLALGDLAEMAGATLANGVDPERTVSGIAPLTEAGSDDLSFFDNVRYADDLATTAAACVVVDQKNLRLIPPQVGALIAKDVQSAFAAAGQALFPLAVAPTAASGQSGLSPRADIHPTARIEDGVTVEAFAVIGPHVAIGRDTLVGAGAIIGAGCRIGRSSRIGPGVCVTHALLGNRVILHPGVRVGQDGFGYAAGPTGLRKSVQIGRVIIQDDVEIGANTAVDRGAIRDTVIGEGTKIDNQVQIGHNVTIGRHCAIVAQVAISGSTTIGDGVMIGGQTAINGHLTIGDGAQIAAVSSVAGDVPAGARWGGTPAKPVREWFREMTLLSELAKKRRSPRKNDE</sequence>
<dbReference type="PROSITE" id="PS00101">
    <property type="entry name" value="HEXAPEP_TRANSFERASES"/>
    <property type="match status" value="1"/>
</dbReference>
<evidence type="ECO:0000256" key="2">
    <source>
        <dbReference type="ARBA" id="ARBA00022556"/>
    </source>
</evidence>
<accession>A0A0F9T229</accession>
<dbReference type="GO" id="GO:0016020">
    <property type="term" value="C:membrane"/>
    <property type="evidence" value="ECO:0007669"/>
    <property type="project" value="GOC"/>
</dbReference>
<dbReference type="Gene3D" id="2.160.10.10">
    <property type="entry name" value="Hexapeptide repeat proteins"/>
    <property type="match status" value="1"/>
</dbReference>
<name>A0A0F9T229_9ZZZZ</name>
<evidence type="ECO:0000256" key="1">
    <source>
        <dbReference type="ARBA" id="ARBA00022516"/>
    </source>
</evidence>